<feature type="transmembrane region" description="Helical" evidence="5">
    <location>
        <begin position="228"/>
        <end position="251"/>
    </location>
</feature>
<feature type="transmembrane region" description="Helical" evidence="5">
    <location>
        <begin position="386"/>
        <end position="409"/>
    </location>
</feature>
<evidence type="ECO:0000256" key="1">
    <source>
        <dbReference type="ARBA" id="ARBA00004141"/>
    </source>
</evidence>
<feature type="transmembrane region" description="Helical" evidence="5">
    <location>
        <begin position="271"/>
        <end position="292"/>
    </location>
</feature>
<evidence type="ECO:0000313" key="7">
    <source>
        <dbReference type="Proteomes" id="UP001168694"/>
    </source>
</evidence>
<feature type="transmembrane region" description="Helical" evidence="5">
    <location>
        <begin position="43"/>
        <end position="65"/>
    </location>
</feature>
<feature type="transmembrane region" description="Helical" evidence="5">
    <location>
        <begin position="152"/>
        <end position="174"/>
    </location>
</feature>
<keyword evidence="3 5" id="KW-1133">Transmembrane helix</keyword>
<keyword evidence="7" id="KW-1185">Reference proteome</keyword>
<comment type="subcellular location">
    <subcellularLocation>
        <location evidence="1">Membrane</location>
        <topology evidence="1">Multi-pass membrane protein</topology>
    </subcellularLocation>
</comment>
<evidence type="ECO:0000256" key="3">
    <source>
        <dbReference type="ARBA" id="ARBA00022989"/>
    </source>
</evidence>
<dbReference type="RefSeq" id="WP_290399953.1">
    <property type="nucleotide sequence ID" value="NZ_JAUHLN010000002.1"/>
</dbReference>
<feature type="transmembrane region" description="Helical" evidence="5">
    <location>
        <begin position="12"/>
        <end position="31"/>
    </location>
</feature>
<comment type="caution">
    <text evidence="6">The sequence shown here is derived from an EMBL/GenBank/DDBJ whole genome shotgun (WGS) entry which is preliminary data.</text>
</comment>
<feature type="transmembrane region" description="Helical" evidence="5">
    <location>
        <begin position="415"/>
        <end position="432"/>
    </location>
</feature>
<dbReference type="Gene3D" id="1.20.1740.10">
    <property type="entry name" value="Amino acid/polyamine transporter I"/>
    <property type="match status" value="1"/>
</dbReference>
<dbReference type="EMBL" id="JAUHLN010000002">
    <property type="protein sequence ID" value="MDN4073861.1"/>
    <property type="molecule type" value="Genomic_DNA"/>
</dbReference>
<sequence length="450" mass="47714">MNTEASLKKDIGLSVAMSIVIGTVIGSGIFMKPGKVIEYAGGSSMALLAWLLGGLITLAGGLTIAEVATQIPKTGGLYVYMEEVYGKVWGYLSGWVQTVIYGPAIIGGLGLYFGSLIANLFEWNEKAGPWIGIITVVFLAVINSFGTKYGGIVQNVATAGKLLPIVLIIVFGIWKGNEQVLSAGSGLTGGEISMGAAILATLWAYDGWLMVGFVAGEMKNPAKILPKAIIGGILIVTAAYLLVNIAMLHVLPASTIVSLGENSAGKAATLLFGQVGGKLIAIGIAVSIFGCLNGKILTFPRVTYAMAQRKQLPASHFLASVSEKFGTPIPATGLQVVFAVILMLLSNPDYLSAMAIFAIYIFYIFAFFAVFLLRKRNKKKERSYSVPLYPLVPAFAIIGAGYIVIATIIDNPRDSLTAIGATLIGLPLYWYLNRSKGKDGTEESLHKQAK</sequence>
<evidence type="ECO:0000313" key="6">
    <source>
        <dbReference type="EMBL" id="MDN4073861.1"/>
    </source>
</evidence>
<dbReference type="InterPro" id="IPR050598">
    <property type="entry name" value="AminoAcid_Transporter"/>
</dbReference>
<feature type="transmembrane region" description="Helical" evidence="5">
    <location>
        <begin position="194"/>
        <end position="216"/>
    </location>
</feature>
<proteinExistence type="predicted"/>
<keyword evidence="2 5" id="KW-0812">Transmembrane</keyword>
<feature type="transmembrane region" description="Helical" evidence="5">
    <location>
        <begin position="351"/>
        <end position="374"/>
    </location>
</feature>
<dbReference type="InterPro" id="IPR002293">
    <property type="entry name" value="AA/rel_permease1"/>
</dbReference>
<accession>A0ABT8E7J4</accession>
<gene>
    <name evidence="6" type="ORF">QYF49_12685</name>
</gene>
<name>A0ABT8E7J4_9BACL</name>
<dbReference type="Pfam" id="PF13520">
    <property type="entry name" value="AA_permease_2"/>
    <property type="match status" value="1"/>
</dbReference>
<dbReference type="PIRSF" id="PIRSF006060">
    <property type="entry name" value="AA_transporter"/>
    <property type="match status" value="1"/>
</dbReference>
<evidence type="ECO:0000256" key="4">
    <source>
        <dbReference type="ARBA" id="ARBA00023136"/>
    </source>
</evidence>
<dbReference type="Proteomes" id="UP001168694">
    <property type="component" value="Unassembled WGS sequence"/>
</dbReference>
<dbReference type="PANTHER" id="PTHR11785:SF512">
    <property type="entry name" value="SOBREMESA, ISOFORM B"/>
    <property type="match status" value="1"/>
</dbReference>
<feature type="transmembrane region" description="Helical" evidence="5">
    <location>
        <begin position="325"/>
        <end position="345"/>
    </location>
</feature>
<evidence type="ECO:0000256" key="2">
    <source>
        <dbReference type="ARBA" id="ARBA00022692"/>
    </source>
</evidence>
<feature type="transmembrane region" description="Helical" evidence="5">
    <location>
        <begin position="99"/>
        <end position="121"/>
    </location>
</feature>
<reference evidence="6" key="1">
    <citation type="submission" date="2023-06" db="EMBL/GenBank/DDBJ databases">
        <title>Draft Genome Sequences of Representative Paenibacillus Polymyxa, Bacillus cereus, Fictibacillus sp., and Brevibacillus agri Strains Isolated from Amazonian Dark Earth.</title>
        <authorList>
            <person name="Pellegrinetti T.A."/>
            <person name="Cunha I.C.M."/>
            <person name="Chaves M.G."/>
            <person name="Freitas A.S."/>
            <person name="Silva A.V.R."/>
            <person name="Tsai S.M."/>
            <person name="Mendes L.W."/>
        </authorList>
    </citation>
    <scope>NUCLEOTIDE SEQUENCE</scope>
    <source>
        <strain evidence="6">CENA-BCM004</strain>
    </source>
</reference>
<feature type="transmembrane region" description="Helical" evidence="5">
    <location>
        <begin position="127"/>
        <end position="145"/>
    </location>
</feature>
<keyword evidence="4 5" id="KW-0472">Membrane</keyword>
<protein>
    <submittedName>
        <fullName evidence="6">Amino acid permease</fullName>
    </submittedName>
</protein>
<dbReference type="PANTHER" id="PTHR11785">
    <property type="entry name" value="AMINO ACID TRANSPORTER"/>
    <property type="match status" value="1"/>
</dbReference>
<evidence type="ECO:0000256" key="5">
    <source>
        <dbReference type="SAM" id="Phobius"/>
    </source>
</evidence>
<organism evidence="6 7">
    <name type="scientific">Fictibacillus terranigra</name>
    <dbReference type="NCBI Taxonomy" id="3058424"/>
    <lineage>
        <taxon>Bacteria</taxon>
        <taxon>Bacillati</taxon>
        <taxon>Bacillota</taxon>
        <taxon>Bacilli</taxon>
        <taxon>Bacillales</taxon>
        <taxon>Fictibacillaceae</taxon>
        <taxon>Fictibacillus</taxon>
    </lineage>
</organism>